<keyword evidence="2" id="KW-1185">Reference proteome</keyword>
<dbReference type="SUPFAM" id="SSF53448">
    <property type="entry name" value="Nucleotide-diphospho-sugar transferases"/>
    <property type="match status" value="1"/>
</dbReference>
<dbReference type="Proteomes" id="UP000664795">
    <property type="component" value="Unassembled WGS sequence"/>
</dbReference>
<accession>A0A939G2X0</accession>
<comment type="caution">
    <text evidence="1">The sequence shown here is derived from an EMBL/GenBank/DDBJ whole genome shotgun (WGS) entry which is preliminary data.</text>
</comment>
<dbReference type="InterPro" id="IPR029044">
    <property type="entry name" value="Nucleotide-diphossugar_trans"/>
</dbReference>
<dbReference type="RefSeq" id="WP_207333429.1">
    <property type="nucleotide sequence ID" value="NZ_JAFMYU010000001.1"/>
</dbReference>
<proteinExistence type="predicted"/>
<organism evidence="1 2">
    <name type="scientific">Fibrella aquatilis</name>
    <dbReference type="NCBI Taxonomy" id="2817059"/>
    <lineage>
        <taxon>Bacteria</taxon>
        <taxon>Pseudomonadati</taxon>
        <taxon>Bacteroidota</taxon>
        <taxon>Cytophagia</taxon>
        <taxon>Cytophagales</taxon>
        <taxon>Spirosomataceae</taxon>
        <taxon>Fibrella</taxon>
    </lineage>
</organism>
<dbReference type="AlphaFoldDB" id="A0A939G2X0"/>
<name>A0A939G2X0_9BACT</name>
<sequence>MKISGFSYIRNGFTYQYPYLAAIQSILPLCDEFCIAVGNSSDETRGALVALNDPKIRIIDTVWDETMRGNGKIFAQQANIALNACTGDWLFHIQADEVMHEQDLPTIRAAIESVNDRPDIDGLLFDFLNFHGSYDYLNNTRKQHKKEIRVFRNGINAYAYRDSQGFRKYSSFAAYEAGEKGTKLRVTYVPVPVHHYSFVRPAEQMFQKWAYFRTFYGRDMDEPALHTLAQTETKPAPAAPSKVYDYYDIFRIKRFEGTHPAVMQPYIAAAPNDFDPTKIHHVQSLKDKIIYAIEDRLKHRFGEWKNYKLVK</sequence>
<dbReference type="EMBL" id="JAFMYU010000001">
    <property type="protein sequence ID" value="MBO0929460.1"/>
    <property type="molecule type" value="Genomic_DNA"/>
</dbReference>
<evidence type="ECO:0000313" key="2">
    <source>
        <dbReference type="Proteomes" id="UP000664795"/>
    </source>
</evidence>
<dbReference type="Gene3D" id="3.90.550.10">
    <property type="entry name" value="Spore Coat Polysaccharide Biosynthesis Protein SpsA, Chain A"/>
    <property type="match status" value="1"/>
</dbReference>
<protein>
    <submittedName>
        <fullName evidence="1">Glycosyltransferase family 2 protein</fullName>
    </submittedName>
</protein>
<evidence type="ECO:0000313" key="1">
    <source>
        <dbReference type="EMBL" id="MBO0929460.1"/>
    </source>
</evidence>
<gene>
    <name evidence="1" type="ORF">J2I48_00550</name>
</gene>
<reference evidence="1 2" key="1">
    <citation type="submission" date="2021-03" db="EMBL/GenBank/DDBJ databases">
        <title>Fibrella sp. HMF5036 genome sequencing and assembly.</title>
        <authorList>
            <person name="Kang H."/>
            <person name="Kim H."/>
            <person name="Bae S."/>
            <person name="Joh K."/>
        </authorList>
    </citation>
    <scope>NUCLEOTIDE SEQUENCE [LARGE SCALE GENOMIC DNA]</scope>
    <source>
        <strain evidence="1 2">HMF5036</strain>
    </source>
</reference>